<dbReference type="Gene3D" id="3.40.50.1820">
    <property type="entry name" value="alpha/beta hydrolase"/>
    <property type="match status" value="1"/>
</dbReference>
<evidence type="ECO:0000256" key="2">
    <source>
        <dbReference type="ARBA" id="ARBA00022801"/>
    </source>
</evidence>
<sequence>MTDLAKDLPHEAVDQDLLLTNVSIYWFTGTAGTSAELYYEDGQDWGQEETSPVPTGVSLFTVQDIALRRDEERTNNITFWADHDRGGHFAAMEAPDRLLADIREFFGRYR</sequence>
<name>A0A9X3NNB4_9ACTN</name>
<evidence type="ECO:0000313" key="4">
    <source>
        <dbReference type="Proteomes" id="UP001140076"/>
    </source>
</evidence>
<dbReference type="PANTHER" id="PTHR21661">
    <property type="entry name" value="EPOXIDE HYDROLASE 1-RELATED"/>
    <property type="match status" value="1"/>
</dbReference>
<protein>
    <recommendedName>
        <fullName evidence="5">Epoxide hydrolase</fullName>
    </recommendedName>
</protein>
<dbReference type="EMBL" id="JAJAQC010000036">
    <property type="protein sequence ID" value="MDA0566468.1"/>
    <property type="molecule type" value="Genomic_DNA"/>
</dbReference>
<organism evidence="3 4">
    <name type="scientific">Streptomonospora mangrovi</name>
    <dbReference type="NCBI Taxonomy" id="2883123"/>
    <lineage>
        <taxon>Bacteria</taxon>
        <taxon>Bacillati</taxon>
        <taxon>Actinomycetota</taxon>
        <taxon>Actinomycetes</taxon>
        <taxon>Streptosporangiales</taxon>
        <taxon>Nocardiopsidaceae</taxon>
        <taxon>Streptomonospora</taxon>
    </lineage>
</organism>
<dbReference type="AlphaFoldDB" id="A0A9X3NNB4"/>
<keyword evidence="4" id="KW-1185">Reference proteome</keyword>
<dbReference type="PANTHER" id="PTHR21661:SF35">
    <property type="entry name" value="EPOXIDE HYDROLASE"/>
    <property type="match status" value="1"/>
</dbReference>
<dbReference type="Proteomes" id="UP001140076">
    <property type="component" value="Unassembled WGS sequence"/>
</dbReference>
<keyword evidence="2" id="KW-0378">Hydrolase</keyword>
<gene>
    <name evidence="3" type="ORF">LG943_19420</name>
</gene>
<evidence type="ECO:0000313" key="3">
    <source>
        <dbReference type="EMBL" id="MDA0566468.1"/>
    </source>
</evidence>
<proteinExistence type="inferred from homology"/>
<dbReference type="GO" id="GO:0004301">
    <property type="term" value="F:epoxide hydrolase activity"/>
    <property type="evidence" value="ECO:0007669"/>
    <property type="project" value="TreeGrafter"/>
</dbReference>
<evidence type="ECO:0000256" key="1">
    <source>
        <dbReference type="ARBA" id="ARBA00010088"/>
    </source>
</evidence>
<evidence type="ECO:0008006" key="5">
    <source>
        <dbReference type="Google" id="ProtNLM"/>
    </source>
</evidence>
<reference evidence="3" key="1">
    <citation type="submission" date="2021-10" db="EMBL/GenBank/DDBJ databases">
        <title>Streptomonospora sp. nov., isolated from mangrove soil.</title>
        <authorList>
            <person name="Chen X."/>
            <person name="Ge X."/>
            <person name="Liu W."/>
        </authorList>
    </citation>
    <scope>NUCLEOTIDE SEQUENCE</scope>
    <source>
        <strain evidence="3">S1-112</strain>
    </source>
</reference>
<dbReference type="RefSeq" id="WP_270073725.1">
    <property type="nucleotide sequence ID" value="NZ_JAJAQC010000036.1"/>
</dbReference>
<dbReference type="GO" id="GO:0097176">
    <property type="term" value="P:epoxide metabolic process"/>
    <property type="evidence" value="ECO:0007669"/>
    <property type="project" value="TreeGrafter"/>
</dbReference>
<accession>A0A9X3NNB4</accession>
<comment type="similarity">
    <text evidence="1">Belongs to the peptidase S33 family.</text>
</comment>
<dbReference type="SUPFAM" id="SSF53474">
    <property type="entry name" value="alpha/beta-Hydrolases"/>
    <property type="match status" value="1"/>
</dbReference>
<dbReference type="InterPro" id="IPR029058">
    <property type="entry name" value="AB_hydrolase_fold"/>
</dbReference>
<comment type="caution">
    <text evidence="3">The sequence shown here is derived from an EMBL/GenBank/DDBJ whole genome shotgun (WGS) entry which is preliminary data.</text>
</comment>